<dbReference type="InterPro" id="IPR029058">
    <property type="entry name" value="AB_hydrolase_fold"/>
</dbReference>
<accession>A0ABP7ED74</accession>
<comment type="caution">
    <text evidence="2">The sequence shown here is derived from an EMBL/GenBank/DDBJ whole genome shotgun (WGS) entry which is preliminary data.</text>
</comment>
<dbReference type="RefSeq" id="WP_345642605.1">
    <property type="nucleotide sequence ID" value="NZ_BAABEP010000005.1"/>
</dbReference>
<dbReference type="SUPFAM" id="SSF53474">
    <property type="entry name" value="alpha/beta-Hydrolases"/>
    <property type="match status" value="1"/>
</dbReference>
<protein>
    <recommendedName>
        <fullName evidence="1">Peptidase S33 tripeptidyl aminopeptidase-like C-terminal domain-containing protein</fullName>
    </recommendedName>
</protein>
<dbReference type="EMBL" id="BAABEP010000005">
    <property type="protein sequence ID" value="GAA3717572.1"/>
    <property type="molecule type" value="Genomic_DNA"/>
</dbReference>
<dbReference type="Gene3D" id="3.40.50.1820">
    <property type="entry name" value="alpha/beta hydrolase"/>
    <property type="match status" value="1"/>
</dbReference>
<dbReference type="InterPro" id="IPR013595">
    <property type="entry name" value="Pept_S33_TAP-like_C"/>
</dbReference>
<organism evidence="2 3">
    <name type="scientific">Streptomyces tremellae</name>
    <dbReference type="NCBI Taxonomy" id="1124239"/>
    <lineage>
        <taxon>Bacteria</taxon>
        <taxon>Bacillati</taxon>
        <taxon>Actinomycetota</taxon>
        <taxon>Actinomycetes</taxon>
        <taxon>Kitasatosporales</taxon>
        <taxon>Streptomycetaceae</taxon>
        <taxon>Streptomyces</taxon>
    </lineage>
</organism>
<feature type="domain" description="Peptidase S33 tripeptidyl aminopeptidase-like C-terminal" evidence="1">
    <location>
        <begin position="163"/>
        <end position="224"/>
    </location>
</feature>
<reference evidence="3" key="1">
    <citation type="journal article" date="2019" name="Int. J. Syst. Evol. Microbiol.">
        <title>The Global Catalogue of Microorganisms (GCM) 10K type strain sequencing project: providing services to taxonomists for standard genome sequencing and annotation.</title>
        <authorList>
            <consortium name="The Broad Institute Genomics Platform"/>
            <consortium name="The Broad Institute Genome Sequencing Center for Infectious Disease"/>
            <person name="Wu L."/>
            <person name="Ma J."/>
        </authorList>
    </citation>
    <scope>NUCLEOTIDE SEQUENCE [LARGE SCALE GENOMIC DNA]</scope>
    <source>
        <strain evidence="3">JCM 30846</strain>
    </source>
</reference>
<sequence length="248" mass="25288">MTAVSSPATATWHPPAGIAPRGTLLVLPGRGEHPLVYERFGRRLAFDGYVVHAVAVRPGDGPARVLAAARAAAGPEPVAPVVLVGSDTGALQALHAAGAAGREPRVDGVVAAGAAPTGVAAPGGHGSDWEAELVARTACPTHRARLSDDETFVRGGLADPVPEALRAEAAPGVPVLLLHGDADPVTPLAEAERRAARLPQAALGVVHGGVHDTLNDITHRTTAATVVVWLERLRADGARRPLLTLTGT</sequence>
<dbReference type="Proteomes" id="UP001499884">
    <property type="component" value="Unassembled WGS sequence"/>
</dbReference>
<evidence type="ECO:0000259" key="1">
    <source>
        <dbReference type="Pfam" id="PF08386"/>
    </source>
</evidence>
<evidence type="ECO:0000313" key="3">
    <source>
        <dbReference type="Proteomes" id="UP001499884"/>
    </source>
</evidence>
<proteinExistence type="predicted"/>
<evidence type="ECO:0000313" key="2">
    <source>
        <dbReference type="EMBL" id="GAA3717572.1"/>
    </source>
</evidence>
<name>A0ABP7ED74_9ACTN</name>
<keyword evidence="3" id="KW-1185">Reference proteome</keyword>
<gene>
    <name evidence="2" type="ORF">GCM10023082_13920</name>
</gene>
<dbReference type="Pfam" id="PF08386">
    <property type="entry name" value="Abhydrolase_4"/>
    <property type="match status" value="1"/>
</dbReference>